<dbReference type="GO" id="GO:0005759">
    <property type="term" value="C:mitochondrial matrix"/>
    <property type="evidence" value="ECO:0007669"/>
    <property type="project" value="UniProtKB-SubCell"/>
</dbReference>
<reference evidence="12 13" key="1">
    <citation type="submission" date="2018-10" db="EMBL/GenBank/DDBJ databases">
        <title>Fifty Aureobasidium pullulans genomes reveal a recombining polyextremotolerant generalist.</title>
        <authorList>
            <person name="Gostincar C."/>
            <person name="Turk M."/>
            <person name="Zajc J."/>
            <person name="Gunde-Cimerman N."/>
        </authorList>
    </citation>
    <scope>NUCLEOTIDE SEQUENCE [LARGE SCALE GENOMIC DNA]</scope>
    <source>
        <strain evidence="12 13">EXF-10659</strain>
    </source>
</reference>
<keyword evidence="3 10" id="KW-0489">Methyltransferase</keyword>
<dbReference type="InterPro" id="IPR025792">
    <property type="entry name" value="tRNA_Gua_MeTrfase_euk"/>
</dbReference>
<keyword evidence="8 10" id="KW-0539">Nucleus</keyword>
<dbReference type="InterPro" id="IPR029063">
    <property type="entry name" value="SAM-dependent_MTases_sf"/>
</dbReference>
<dbReference type="Proteomes" id="UP000308802">
    <property type="component" value="Unassembled WGS sequence"/>
</dbReference>
<dbReference type="InterPro" id="IPR056744">
    <property type="entry name" value="TRM5/TYW2-like_N"/>
</dbReference>
<comment type="similarity">
    <text evidence="10">Belongs to the TRM5 / TYW2 family.</text>
</comment>
<dbReference type="GO" id="GO:0052906">
    <property type="term" value="F:tRNA (guanine(37)-N1)-methyltransferase activity"/>
    <property type="evidence" value="ECO:0007669"/>
    <property type="project" value="UniProtKB-UniRule"/>
</dbReference>
<dbReference type="Gene3D" id="3.30.300.110">
    <property type="entry name" value="Met-10+ protein-like domains"/>
    <property type="match status" value="1"/>
</dbReference>
<dbReference type="HAMAP" id="MF_03152">
    <property type="entry name" value="TRM5"/>
    <property type="match status" value="1"/>
</dbReference>
<keyword evidence="6 10" id="KW-0819">tRNA processing</keyword>
<sequence>MLTVMNIPCPITYSVKLQQMAEEMFRPPVNRAMRVLDRSFFQKKIPVSAARVVDNKTISKCRSELFRSKDALLLERYQIVRPDPTEPDAKAGKKCILLRPQVDDKGADYSWSKTVAELEKSNMINIVPYEINLDYDYWDYQDIASAVLPQSEEHDEIPSGFTLVGHVAHLNLREQYMPYKNIIGEILVDKNPAVRTVINKIDDVGEESEYRTFKYEVLAGPDDMDVEIREADCTFKFNYAKVYWNSRLNTEHQRLVDAFEKGQAVCDVMAGIGPFAVPAGKKGVFVWANDLNPDSHESMLDAISRNKVHKFVKPFNEDGHVFIKEAARKLLKTEHEVQILAKQSRTEAKETKAPPKVLRTVKQPKVFSHYVMNLPATAIEFLPAFSGLYTEEDRKLLPNAFKLPMIHVYCFDTKSDDNVQEGISICKKISEQIGFEVTPQTPELSIFDVRDVAPKKRMFCASFRLPEEVAFRPRQSLPTR</sequence>
<dbReference type="PANTHER" id="PTHR23245:SF36">
    <property type="entry name" value="TRNA (GUANINE(37)-N1)-METHYLTRANSFERASE"/>
    <property type="match status" value="1"/>
</dbReference>
<accession>A0A4S8ZWU0</accession>
<evidence type="ECO:0000313" key="13">
    <source>
        <dbReference type="Proteomes" id="UP000308802"/>
    </source>
</evidence>
<comment type="subcellular location">
    <subcellularLocation>
        <location evidence="10">Mitochondrion matrix</location>
    </subcellularLocation>
    <subcellularLocation>
        <location evidence="10">Nucleus</location>
    </subcellularLocation>
    <subcellularLocation>
        <location evidence="10">Cytoplasm</location>
    </subcellularLocation>
    <text evidence="10">Predominantly in the mitochondria and in the nucleus.</text>
</comment>
<name>A0A4S8ZWU0_AURPU</name>
<evidence type="ECO:0000313" key="12">
    <source>
        <dbReference type="EMBL" id="THW70868.1"/>
    </source>
</evidence>
<dbReference type="GO" id="GO:0005634">
    <property type="term" value="C:nucleus"/>
    <property type="evidence" value="ECO:0007669"/>
    <property type="project" value="UniProtKB-SubCell"/>
</dbReference>
<keyword evidence="4 10" id="KW-0808">Transferase</keyword>
<dbReference type="InterPro" id="IPR030382">
    <property type="entry name" value="MeTrfase_TRM5/TYW2"/>
</dbReference>
<comment type="similarity">
    <text evidence="1">Belongs to the class I-like SAM-binding methyltransferase superfamily. TRM5/TYW2 family.</text>
</comment>
<dbReference type="InterPro" id="IPR056743">
    <property type="entry name" value="TRM5-TYW2-like_MTfase"/>
</dbReference>
<comment type="caution">
    <text evidence="12">The sequence shown here is derived from an EMBL/GenBank/DDBJ whole genome shotgun (WGS) entry which is preliminary data.</text>
</comment>
<dbReference type="GO" id="GO:0002939">
    <property type="term" value="P:tRNA N1-guanine methylation"/>
    <property type="evidence" value="ECO:0007669"/>
    <property type="project" value="TreeGrafter"/>
</dbReference>
<keyword evidence="2 10" id="KW-0963">Cytoplasm</keyword>
<dbReference type="FunFam" id="3.30.300.110:FF:000001">
    <property type="entry name" value="tRNA (guanine(37)-N1)-methyltransferase"/>
    <property type="match status" value="1"/>
</dbReference>
<gene>
    <name evidence="10" type="primary">TRM5</name>
    <name evidence="12" type="ORF">D6D19_07561</name>
</gene>
<comment type="function">
    <text evidence="10">Specifically methylates the N1 position of guanosine-37 in various cytoplasmic and mitochondrial tRNAs. Methylation is not dependent on the nature of the nucleoside 5' of the target nucleoside. This is the first step in the biosynthesis of wybutosine (yW), a modified base adjacent to the anticodon of tRNAs and required for accurate decoding.</text>
</comment>
<comment type="subunit">
    <text evidence="10">Monomer.</text>
</comment>
<protein>
    <recommendedName>
        <fullName evidence="10">tRNA (guanine(37)-N1)-methyltransferase</fullName>
        <ecNumber evidence="10">2.1.1.228</ecNumber>
    </recommendedName>
    <alternativeName>
        <fullName evidence="10">M1G-methyltransferase</fullName>
    </alternativeName>
    <alternativeName>
        <fullName evidence="10">tRNA [GM37] methyltransferase</fullName>
    </alternativeName>
    <alternativeName>
        <fullName evidence="10">tRNA methyltransferase 5</fullName>
    </alternativeName>
</protein>
<proteinExistence type="inferred from homology"/>
<dbReference type="AlphaFoldDB" id="A0A4S8ZWU0"/>
<evidence type="ECO:0000256" key="9">
    <source>
        <dbReference type="ARBA" id="ARBA00047783"/>
    </source>
</evidence>
<evidence type="ECO:0000259" key="11">
    <source>
        <dbReference type="PROSITE" id="PS51684"/>
    </source>
</evidence>
<evidence type="ECO:0000256" key="2">
    <source>
        <dbReference type="ARBA" id="ARBA00022490"/>
    </source>
</evidence>
<dbReference type="GO" id="GO:0070901">
    <property type="term" value="P:mitochondrial tRNA methylation"/>
    <property type="evidence" value="ECO:0007669"/>
    <property type="project" value="TreeGrafter"/>
</dbReference>
<dbReference type="EMBL" id="QZAO01000308">
    <property type="protein sequence ID" value="THW70868.1"/>
    <property type="molecule type" value="Genomic_DNA"/>
</dbReference>
<evidence type="ECO:0000256" key="10">
    <source>
        <dbReference type="HAMAP-Rule" id="MF_03152"/>
    </source>
</evidence>
<evidence type="ECO:0000256" key="4">
    <source>
        <dbReference type="ARBA" id="ARBA00022679"/>
    </source>
</evidence>
<keyword evidence="5 10" id="KW-0949">S-adenosyl-L-methionine</keyword>
<feature type="binding site" evidence="10">
    <location>
        <position position="373"/>
    </location>
    <ligand>
        <name>S-adenosyl-L-methionine</name>
        <dbReference type="ChEBI" id="CHEBI:59789"/>
    </ligand>
</feature>
<dbReference type="EC" id="2.1.1.228" evidence="10"/>
<evidence type="ECO:0000256" key="1">
    <source>
        <dbReference type="ARBA" id="ARBA00009775"/>
    </source>
</evidence>
<dbReference type="Pfam" id="PF25133">
    <property type="entry name" value="TYW2_N_2"/>
    <property type="match status" value="1"/>
</dbReference>
<evidence type="ECO:0000256" key="5">
    <source>
        <dbReference type="ARBA" id="ARBA00022691"/>
    </source>
</evidence>
<evidence type="ECO:0000256" key="6">
    <source>
        <dbReference type="ARBA" id="ARBA00022694"/>
    </source>
</evidence>
<evidence type="ECO:0000256" key="8">
    <source>
        <dbReference type="ARBA" id="ARBA00023242"/>
    </source>
</evidence>
<feature type="domain" description="SAM-dependent methyltransferase TRM5/TYW2-type" evidence="11">
    <location>
        <begin position="161"/>
        <end position="467"/>
    </location>
</feature>
<comment type="catalytic activity">
    <reaction evidence="9 10">
        <text>guanosine(37) in tRNA + S-adenosyl-L-methionine = N(1)-methylguanosine(37) in tRNA + S-adenosyl-L-homocysteine + H(+)</text>
        <dbReference type="Rhea" id="RHEA:36899"/>
        <dbReference type="Rhea" id="RHEA-COMP:10145"/>
        <dbReference type="Rhea" id="RHEA-COMP:10147"/>
        <dbReference type="ChEBI" id="CHEBI:15378"/>
        <dbReference type="ChEBI" id="CHEBI:57856"/>
        <dbReference type="ChEBI" id="CHEBI:59789"/>
        <dbReference type="ChEBI" id="CHEBI:73542"/>
        <dbReference type="ChEBI" id="CHEBI:74269"/>
        <dbReference type="EC" id="2.1.1.228"/>
    </reaction>
</comment>
<dbReference type="PROSITE" id="PS51684">
    <property type="entry name" value="SAM_MT_TRM5_TYW2"/>
    <property type="match status" value="1"/>
</dbReference>
<evidence type="ECO:0000256" key="7">
    <source>
        <dbReference type="ARBA" id="ARBA00023128"/>
    </source>
</evidence>
<evidence type="ECO:0000256" key="3">
    <source>
        <dbReference type="ARBA" id="ARBA00022603"/>
    </source>
</evidence>
<keyword evidence="7 10" id="KW-0496">Mitochondrion</keyword>
<dbReference type="PANTHER" id="PTHR23245">
    <property type="entry name" value="TRNA METHYLTRANSFERASE"/>
    <property type="match status" value="1"/>
</dbReference>
<feature type="binding site" evidence="10">
    <location>
        <position position="252"/>
    </location>
    <ligand>
        <name>S-adenosyl-L-methionine</name>
        <dbReference type="ChEBI" id="CHEBI:59789"/>
    </ligand>
</feature>
<dbReference type="SUPFAM" id="SSF53335">
    <property type="entry name" value="S-adenosyl-L-methionine-dependent methyltransferases"/>
    <property type="match status" value="1"/>
</dbReference>
<dbReference type="Pfam" id="PF02475">
    <property type="entry name" value="TRM5-TYW2_MTfase"/>
    <property type="match status" value="1"/>
</dbReference>
<feature type="binding site" evidence="10">
    <location>
        <begin position="318"/>
        <end position="319"/>
    </location>
    <ligand>
        <name>S-adenosyl-L-methionine</name>
        <dbReference type="ChEBI" id="CHEBI:59789"/>
    </ligand>
</feature>
<feature type="binding site" evidence="10">
    <location>
        <begin position="290"/>
        <end position="291"/>
    </location>
    <ligand>
        <name>S-adenosyl-L-methionine</name>
        <dbReference type="ChEBI" id="CHEBI:59789"/>
    </ligand>
</feature>
<dbReference type="Gene3D" id="3.40.50.150">
    <property type="entry name" value="Vaccinia Virus protein VP39"/>
    <property type="match status" value="1"/>
</dbReference>
<organism evidence="12 13">
    <name type="scientific">Aureobasidium pullulans</name>
    <name type="common">Black yeast</name>
    <name type="synonym">Pullularia pullulans</name>
    <dbReference type="NCBI Taxonomy" id="5580"/>
    <lineage>
        <taxon>Eukaryota</taxon>
        <taxon>Fungi</taxon>
        <taxon>Dikarya</taxon>
        <taxon>Ascomycota</taxon>
        <taxon>Pezizomycotina</taxon>
        <taxon>Dothideomycetes</taxon>
        <taxon>Dothideomycetidae</taxon>
        <taxon>Dothideales</taxon>
        <taxon>Saccotheciaceae</taxon>
        <taxon>Aureobasidium</taxon>
    </lineage>
</organism>